<dbReference type="SMART" id="SM00822">
    <property type="entry name" value="PKS_KR"/>
    <property type="match status" value="1"/>
</dbReference>
<evidence type="ECO:0000313" key="6">
    <source>
        <dbReference type="Proteomes" id="UP000766698"/>
    </source>
</evidence>
<dbReference type="SUPFAM" id="SSF51735">
    <property type="entry name" value="NAD(P)-binding Rossmann-fold domains"/>
    <property type="match status" value="1"/>
</dbReference>
<keyword evidence="2" id="KW-0560">Oxidoreductase</keyword>
<reference evidence="6" key="1">
    <citation type="journal article" date="2020" name="Syst. Appl. Microbiol.">
        <title>Streptomyces alkaliterrae sp. nov., isolated from an alkaline soil, and emended descriptions of Streptomyces alkaliphilus, Streptomyces calidiresistens and Streptomyces durbertensis.</title>
        <authorList>
            <person name="Swiecimska M."/>
            <person name="Golinska P."/>
            <person name="Nouioui I."/>
            <person name="Wypij M."/>
            <person name="Rai M."/>
            <person name="Sangal V."/>
            <person name="Goodfellow M."/>
        </authorList>
    </citation>
    <scope>NUCLEOTIDE SEQUENCE [LARGE SCALE GENOMIC DNA]</scope>
    <source>
        <strain evidence="6">DSM 104538</strain>
    </source>
</reference>
<dbReference type="InterPro" id="IPR057326">
    <property type="entry name" value="KR_dom"/>
</dbReference>
<comment type="caution">
    <text evidence="5">The sequence shown here is derived from an EMBL/GenBank/DDBJ whole genome shotgun (WGS) entry which is preliminary data.</text>
</comment>
<dbReference type="InterPro" id="IPR002347">
    <property type="entry name" value="SDR_fam"/>
</dbReference>
<comment type="similarity">
    <text evidence="1">Belongs to the short-chain dehydrogenases/reductases (SDR) family.</text>
</comment>
<dbReference type="PANTHER" id="PTHR44196:SF1">
    <property type="entry name" value="DEHYDROGENASE_REDUCTASE SDR FAMILY MEMBER 7B"/>
    <property type="match status" value="1"/>
</dbReference>
<gene>
    <name evidence="5" type="ORF">GL263_19580</name>
</gene>
<dbReference type="PRINTS" id="PR00081">
    <property type="entry name" value="GDHRDH"/>
</dbReference>
<evidence type="ECO:0000313" key="5">
    <source>
        <dbReference type="EMBL" id="MBB1245741.1"/>
    </source>
</evidence>
<protein>
    <submittedName>
        <fullName evidence="5">SDR family NAD(P)-dependent oxidoreductase</fullName>
    </submittedName>
</protein>
<dbReference type="PANTHER" id="PTHR44196">
    <property type="entry name" value="DEHYDROGENASE/REDUCTASE SDR FAMILY MEMBER 7B"/>
    <property type="match status" value="1"/>
</dbReference>
<evidence type="ECO:0000256" key="3">
    <source>
        <dbReference type="SAM" id="MobiDB-lite"/>
    </source>
</evidence>
<name>A0ABR6EK97_9ACTN</name>
<dbReference type="InterPro" id="IPR036291">
    <property type="entry name" value="NAD(P)-bd_dom_sf"/>
</dbReference>
<feature type="domain" description="Ketoreductase" evidence="4">
    <location>
        <begin position="6"/>
        <end position="183"/>
    </location>
</feature>
<accession>A0ABR6EK97</accession>
<feature type="region of interest" description="Disordered" evidence="3">
    <location>
        <begin position="268"/>
        <end position="296"/>
    </location>
</feature>
<evidence type="ECO:0000256" key="2">
    <source>
        <dbReference type="ARBA" id="ARBA00023002"/>
    </source>
</evidence>
<keyword evidence="6" id="KW-1185">Reference proteome</keyword>
<evidence type="ECO:0000256" key="1">
    <source>
        <dbReference type="ARBA" id="ARBA00006484"/>
    </source>
</evidence>
<dbReference type="RefSeq" id="WP_182857039.1">
    <property type="nucleotide sequence ID" value="NZ_WMLF01000336.1"/>
</dbReference>
<dbReference type="Gene3D" id="3.40.50.720">
    <property type="entry name" value="NAD(P)-binding Rossmann-like Domain"/>
    <property type="match status" value="1"/>
</dbReference>
<evidence type="ECO:0000259" key="4">
    <source>
        <dbReference type="SMART" id="SM00822"/>
    </source>
</evidence>
<sequence length="296" mass="31581">MRINGTVAVVTGASGGIGRATAHALAERGCQVVATSRRAESLDDVVRECGERGGEALAVPADVTDADALDAVARAADEHFGALDIWVNNAAVTAFGPIQDVPLDVQRRVLEVNIFGYLHGARAALPYLRERPQAALVNVSSVVGVATQPYAGAYVMSKFANRALSGVLRQELRLQNAGHVKVCSVLPAAIDTPLFAQAANFTRHRVTPLKPVYRPQRVARSIVRAIQVPRGELVSGTAGHSLALMARLLRMPTERLMAVMVRRQHFSEADATEPSRGNLFEPAPEPGSVDGGWRSS</sequence>
<organism evidence="5 6">
    <name type="scientific">Streptomyces durbertensis</name>
    <dbReference type="NCBI Taxonomy" id="2448886"/>
    <lineage>
        <taxon>Bacteria</taxon>
        <taxon>Bacillati</taxon>
        <taxon>Actinomycetota</taxon>
        <taxon>Actinomycetes</taxon>
        <taxon>Kitasatosporales</taxon>
        <taxon>Streptomycetaceae</taxon>
        <taxon>Streptomyces</taxon>
    </lineage>
</organism>
<dbReference type="EMBL" id="WMLF01000336">
    <property type="protein sequence ID" value="MBB1245741.1"/>
    <property type="molecule type" value="Genomic_DNA"/>
</dbReference>
<dbReference type="Proteomes" id="UP000766698">
    <property type="component" value="Unassembled WGS sequence"/>
</dbReference>
<proteinExistence type="inferred from homology"/>
<dbReference type="Pfam" id="PF00106">
    <property type="entry name" value="adh_short"/>
    <property type="match status" value="1"/>
</dbReference>